<dbReference type="AlphaFoldDB" id="A0A0X1SZ29"/>
<feature type="transmembrane region" description="Helical" evidence="1">
    <location>
        <begin position="324"/>
        <end position="346"/>
    </location>
</feature>
<keyword evidence="4" id="KW-1185">Reference proteome</keyword>
<evidence type="ECO:0000259" key="2">
    <source>
        <dbReference type="Pfam" id="PF01970"/>
    </source>
</evidence>
<feature type="transmembrane region" description="Helical" evidence="1">
    <location>
        <begin position="414"/>
        <end position="431"/>
    </location>
</feature>
<protein>
    <recommendedName>
        <fullName evidence="2">DUF112 domain-containing protein</fullName>
    </recommendedName>
</protein>
<feature type="transmembrane region" description="Helical" evidence="1">
    <location>
        <begin position="387"/>
        <end position="407"/>
    </location>
</feature>
<feature type="transmembrane region" description="Helical" evidence="1">
    <location>
        <begin position="109"/>
        <end position="132"/>
    </location>
</feature>
<evidence type="ECO:0000256" key="1">
    <source>
        <dbReference type="SAM" id="Phobius"/>
    </source>
</evidence>
<feature type="transmembrane region" description="Helical" evidence="1">
    <location>
        <begin position="263"/>
        <end position="287"/>
    </location>
</feature>
<proteinExistence type="predicted"/>
<dbReference type="Proteomes" id="UP000063229">
    <property type="component" value="Chromosome"/>
</dbReference>
<feature type="transmembrane region" description="Helical" evidence="1">
    <location>
        <begin position="204"/>
        <end position="225"/>
    </location>
</feature>
<dbReference type="InterPro" id="IPR002823">
    <property type="entry name" value="DUF112_TM"/>
</dbReference>
<dbReference type="PANTHER" id="PTHR35342:SF5">
    <property type="entry name" value="TRICARBOXYLIC TRANSPORT PROTEIN"/>
    <property type="match status" value="1"/>
</dbReference>
<sequence length="508" mass="53637">MDIGGILNSLWALLGSPHNLLMLIIAVPVGMFFGAVPGLGGKLGIVLVIPFVFGMDPTAGAIFLLAMHSVVHTAGAIPSILFGVPGTGADAATAVDGFPMTKKGQAGRALGASLGASGLGGIVGGLFLLLATPIVRPLVLAIGPAEFFLLALFGITFIAMLSGESLIKGLLVGFMGLMFSFVALDPHTGTQRYTFDMLFLWDGVDIITVVLAIFAIPEMIALGVAGGSTSMIAKKGPSYGLGEVLQGVLDVFRHWGLALRTSLIGAFIGMVPGLGGDAASWICYGHAVHSSKTPERFGKGAVEGVIAPEAANHSKEGGSLIPTLFFAIPGSSGMAIMLGALVMLGIQPGPALALNGMGLVWTLFWAMIFANVLACVIFLFLAPSFGYLSYIRGALLIPFILVLTFLGSYLSHRAWENLALLLVLGVFGYFLKKYKWSRPPFVIGLILGPITEDSFHKSMSLWGPSFLLHPGPILLVALIAFSICYYIWRAVKQKRKEKEKIYAPQTDI</sequence>
<feature type="domain" description="DUF112" evidence="2">
    <location>
        <begin position="20"/>
        <end position="443"/>
    </location>
</feature>
<gene>
    <name evidence="3" type="ORF">AWM79_07130</name>
</gene>
<feature type="transmembrane region" description="Helical" evidence="1">
    <location>
        <begin position="138"/>
        <end position="159"/>
    </location>
</feature>
<dbReference type="KEGG" id="pagb:AWM79_07130"/>
<dbReference type="Pfam" id="PF01970">
    <property type="entry name" value="TctA"/>
    <property type="match status" value="1"/>
</dbReference>
<keyword evidence="1" id="KW-0812">Transmembrane</keyword>
<keyword evidence="1" id="KW-1133">Transmembrane helix</keyword>
<evidence type="ECO:0000313" key="4">
    <source>
        <dbReference type="Proteomes" id="UP000063229"/>
    </source>
</evidence>
<feature type="transmembrane region" description="Helical" evidence="1">
    <location>
        <begin position="358"/>
        <end position="381"/>
    </location>
</feature>
<dbReference type="EMBL" id="CP014135">
    <property type="protein sequence ID" value="AMB85092.1"/>
    <property type="molecule type" value="Genomic_DNA"/>
</dbReference>
<feature type="transmembrane region" description="Helical" evidence="1">
    <location>
        <begin position="45"/>
        <end position="66"/>
    </location>
</feature>
<dbReference type="PANTHER" id="PTHR35342">
    <property type="entry name" value="TRICARBOXYLIC TRANSPORT PROTEIN"/>
    <property type="match status" value="1"/>
</dbReference>
<organism evidence="3 4">
    <name type="scientific">Pseudomonas agarici</name>
    <dbReference type="NCBI Taxonomy" id="46677"/>
    <lineage>
        <taxon>Bacteria</taxon>
        <taxon>Pseudomonadati</taxon>
        <taxon>Pseudomonadota</taxon>
        <taxon>Gammaproteobacteria</taxon>
        <taxon>Pseudomonadales</taxon>
        <taxon>Pseudomonadaceae</taxon>
        <taxon>Pseudomonas</taxon>
    </lineage>
</organism>
<feature type="transmembrane region" description="Helical" evidence="1">
    <location>
        <begin position="166"/>
        <end position="184"/>
    </location>
</feature>
<evidence type="ECO:0000313" key="3">
    <source>
        <dbReference type="EMBL" id="AMB85092.1"/>
    </source>
</evidence>
<dbReference type="RefSeq" id="WP_060782499.1">
    <property type="nucleotide sequence ID" value="NZ_CP014135.1"/>
</dbReference>
<accession>A0A0X1SZ29</accession>
<keyword evidence="1" id="KW-0472">Membrane</keyword>
<name>A0A0X1SZ29_PSEAA</name>
<dbReference type="STRING" id="46677.AWM79_07130"/>
<reference evidence="3 4" key="1">
    <citation type="submission" date="2016-01" db="EMBL/GenBank/DDBJ databases">
        <authorList>
            <person name="McClelland M."/>
            <person name="Jain A."/>
            <person name="Saraogi P."/>
            <person name="Mendelson R."/>
            <person name="Westerman R."/>
            <person name="SanMiguel P."/>
            <person name="Csonka L."/>
        </authorList>
    </citation>
    <scope>NUCLEOTIDE SEQUENCE [LARGE SCALE GENOMIC DNA]</scope>
    <source>
        <strain evidence="3 4">NCPPB 2472</strain>
    </source>
</reference>
<feature type="transmembrane region" description="Helical" evidence="1">
    <location>
        <begin position="466"/>
        <end position="488"/>
    </location>
</feature>